<keyword evidence="2" id="KW-0210">Decarboxylase</keyword>
<dbReference type="PANTHER" id="PTHR43727:SF2">
    <property type="entry name" value="GROUP IV DECARBOXYLASE"/>
    <property type="match status" value="1"/>
</dbReference>
<organism evidence="7 8">
    <name type="scientific">Geomesophilobacter sediminis</name>
    <dbReference type="NCBI Taxonomy" id="2798584"/>
    <lineage>
        <taxon>Bacteria</taxon>
        <taxon>Pseudomonadati</taxon>
        <taxon>Thermodesulfobacteriota</taxon>
        <taxon>Desulfuromonadia</taxon>
        <taxon>Geobacterales</taxon>
        <taxon>Geobacteraceae</taxon>
        <taxon>Geomesophilobacter</taxon>
    </lineage>
</organism>
<gene>
    <name evidence="7" type="ORF">JFN93_04940</name>
</gene>
<evidence type="ECO:0000313" key="7">
    <source>
        <dbReference type="EMBL" id="MBJ6724048.1"/>
    </source>
</evidence>
<evidence type="ECO:0000313" key="8">
    <source>
        <dbReference type="Proteomes" id="UP000636888"/>
    </source>
</evidence>
<feature type="active site" description="Proton donor" evidence="5">
    <location>
        <position position="337"/>
    </location>
</feature>
<evidence type="ECO:0000256" key="1">
    <source>
        <dbReference type="ARBA" id="ARBA00001933"/>
    </source>
</evidence>
<keyword evidence="4" id="KW-0456">Lyase</keyword>
<dbReference type="Gene3D" id="3.20.20.10">
    <property type="entry name" value="Alanine racemase"/>
    <property type="match status" value="1"/>
</dbReference>
<evidence type="ECO:0000259" key="6">
    <source>
        <dbReference type="Pfam" id="PF02784"/>
    </source>
</evidence>
<dbReference type="GO" id="GO:0009089">
    <property type="term" value="P:lysine biosynthetic process via diaminopimelate"/>
    <property type="evidence" value="ECO:0007669"/>
    <property type="project" value="InterPro"/>
</dbReference>
<evidence type="ECO:0000256" key="5">
    <source>
        <dbReference type="PIRSR" id="PIRSR600183-50"/>
    </source>
</evidence>
<dbReference type="RefSeq" id="WP_199382884.1">
    <property type="nucleotide sequence ID" value="NZ_JAEMHM010000003.1"/>
</dbReference>
<dbReference type="SUPFAM" id="SSF50621">
    <property type="entry name" value="Alanine racemase C-terminal domain-like"/>
    <property type="match status" value="1"/>
</dbReference>
<feature type="modified residue" description="N6-(pyridoxal phosphate)lysine" evidence="5">
    <location>
        <position position="37"/>
    </location>
</feature>
<dbReference type="InterPro" id="IPR022653">
    <property type="entry name" value="De-COase2_pyr-phos_BS"/>
</dbReference>
<evidence type="ECO:0000256" key="2">
    <source>
        <dbReference type="ARBA" id="ARBA00022793"/>
    </source>
</evidence>
<feature type="domain" description="Orn/DAP/Arg decarboxylase 2 N-terminal" evidence="6">
    <location>
        <begin position="23"/>
        <end position="260"/>
    </location>
</feature>
<dbReference type="InterPro" id="IPR029066">
    <property type="entry name" value="PLP-binding_barrel"/>
</dbReference>
<name>A0A8J7J0S3_9BACT</name>
<dbReference type="InterPro" id="IPR000183">
    <property type="entry name" value="Orn/DAP/Arg_de-COase"/>
</dbReference>
<dbReference type="SUPFAM" id="SSF51419">
    <property type="entry name" value="PLP-binding barrel"/>
    <property type="match status" value="1"/>
</dbReference>
<dbReference type="EMBL" id="JAEMHM010000003">
    <property type="protein sequence ID" value="MBJ6724048.1"/>
    <property type="molecule type" value="Genomic_DNA"/>
</dbReference>
<dbReference type="PRINTS" id="PR01181">
    <property type="entry name" value="DAPDCRBXLASE"/>
</dbReference>
<dbReference type="Gene3D" id="2.40.37.10">
    <property type="entry name" value="Lyase, Ornithine Decarboxylase, Chain A, domain 1"/>
    <property type="match status" value="1"/>
</dbReference>
<dbReference type="InterPro" id="IPR009006">
    <property type="entry name" value="Ala_racemase/Decarboxylase_C"/>
</dbReference>
<dbReference type="AlphaFoldDB" id="A0A8J7J0S3"/>
<accession>A0A8J7J0S3</accession>
<protein>
    <submittedName>
        <fullName evidence="7">Diaminopimelate decarboxylase</fullName>
    </submittedName>
</protein>
<dbReference type="Pfam" id="PF02784">
    <property type="entry name" value="Orn_Arg_deC_N"/>
    <property type="match status" value="1"/>
</dbReference>
<sequence length="441" mass="48554">MGRTPCYLYDGSIIHRKCQEVLAMPNAFGIEPRYAMKANSNATILREIVKHGFGIDASSLNEARRARLAGIDPPKIMLTTQEVPVGSDRVALEELMRLGMKYNVCSVRQLELVADFAVANGTRLCIRVHPGVGSGESASRNTGDHYSCFGVHLSDLPQALEFAKTKGIIFDAVHVHIGSGGDPAKWRENIDRELGFVREYFPDAERVSFGGGLKEARMPDEVAADLKELGNYAKQRIQEFYEETGRKLIMEVEPGTYIVANSGYIITEIIDLKRTGPEGFEFLVLNGGMELNTRPLLYGSRHPLYVVAQNGELLSAEGELGHLHPEDDLRVVVGRCCESGDSQSLDSDGNIIPRLLAEPAFGDFVVIGGAGAYCASMSPHNYNSHIQVAEVLMGEDGNLHLIRKPQTLEQIVQNEILLDSTKAYQEKPFGERSLRDQASAY</sequence>
<dbReference type="PANTHER" id="PTHR43727">
    <property type="entry name" value="DIAMINOPIMELATE DECARBOXYLASE"/>
    <property type="match status" value="1"/>
</dbReference>
<keyword evidence="3 5" id="KW-0663">Pyridoxal phosphate</keyword>
<comment type="cofactor">
    <cofactor evidence="1 5">
        <name>pyridoxal 5'-phosphate</name>
        <dbReference type="ChEBI" id="CHEBI:597326"/>
    </cofactor>
</comment>
<dbReference type="GO" id="GO:0008836">
    <property type="term" value="F:diaminopimelate decarboxylase activity"/>
    <property type="evidence" value="ECO:0007669"/>
    <property type="project" value="InterPro"/>
</dbReference>
<dbReference type="CDD" id="cd06828">
    <property type="entry name" value="PLPDE_III_DapDC"/>
    <property type="match status" value="1"/>
</dbReference>
<evidence type="ECO:0000256" key="4">
    <source>
        <dbReference type="ARBA" id="ARBA00023239"/>
    </source>
</evidence>
<dbReference type="Proteomes" id="UP000636888">
    <property type="component" value="Unassembled WGS sequence"/>
</dbReference>
<reference evidence="7" key="1">
    <citation type="submission" date="2020-12" db="EMBL/GenBank/DDBJ databases">
        <title>Geomonas sp. Red875, isolated from river sediment.</title>
        <authorList>
            <person name="Xu Z."/>
            <person name="Zhang Z."/>
            <person name="Masuda Y."/>
            <person name="Itoh H."/>
            <person name="Senoo K."/>
        </authorList>
    </citation>
    <scope>NUCLEOTIDE SEQUENCE</scope>
    <source>
        <strain evidence="7">Red875</strain>
    </source>
</reference>
<dbReference type="PROSITE" id="PS00878">
    <property type="entry name" value="ODR_DC_2_1"/>
    <property type="match status" value="1"/>
</dbReference>
<comment type="caution">
    <text evidence="7">The sequence shown here is derived from an EMBL/GenBank/DDBJ whole genome shotgun (WGS) entry which is preliminary data.</text>
</comment>
<keyword evidence="8" id="KW-1185">Reference proteome</keyword>
<proteinExistence type="predicted"/>
<evidence type="ECO:0000256" key="3">
    <source>
        <dbReference type="ARBA" id="ARBA00022898"/>
    </source>
</evidence>
<dbReference type="InterPro" id="IPR022644">
    <property type="entry name" value="De-COase2_N"/>
</dbReference>
<dbReference type="PRINTS" id="PR01179">
    <property type="entry name" value="ODADCRBXLASE"/>
</dbReference>
<dbReference type="InterPro" id="IPR002986">
    <property type="entry name" value="DAP_deCOOHase_LysA"/>
</dbReference>